<gene>
    <name evidence="3" type="ORF">AOZ06_17175</name>
</gene>
<accession>A0A0N9HYR2</accession>
<comment type="similarity">
    <text evidence="1">Belongs to the AB hydrolase superfamily.</text>
</comment>
<dbReference type="AlphaFoldDB" id="A0A0N9HYR2"/>
<dbReference type="Proteomes" id="UP000063699">
    <property type="component" value="Chromosome"/>
</dbReference>
<name>A0A0N9HYR2_9PSEU</name>
<reference evidence="3 4" key="1">
    <citation type="submission" date="2015-07" db="EMBL/GenBank/DDBJ databases">
        <title>Genome sequencing of Kibdelosporangium phytohabitans.</title>
        <authorList>
            <person name="Qin S."/>
            <person name="Xing K."/>
        </authorList>
    </citation>
    <scope>NUCLEOTIDE SEQUENCE [LARGE SCALE GENOMIC DNA]</scope>
    <source>
        <strain evidence="3 4">KLBMP1111</strain>
    </source>
</reference>
<dbReference type="Gene3D" id="1.20.1440.110">
    <property type="entry name" value="acylaminoacyl peptidase"/>
    <property type="match status" value="1"/>
</dbReference>
<dbReference type="InterPro" id="IPR029058">
    <property type="entry name" value="AB_hydrolase_fold"/>
</dbReference>
<dbReference type="EMBL" id="CP012752">
    <property type="protein sequence ID" value="ALG08414.1"/>
    <property type="molecule type" value="Genomic_DNA"/>
</dbReference>
<dbReference type="InterPro" id="IPR000383">
    <property type="entry name" value="Xaa-Pro-like_dom"/>
</dbReference>
<evidence type="ECO:0000256" key="1">
    <source>
        <dbReference type="ARBA" id="ARBA00008645"/>
    </source>
</evidence>
<dbReference type="STRING" id="860235.AOZ06_17175"/>
<evidence type="ECO:0000259" key="2">
    <source>
        <dbReference type="Pfam" id="PF02129"/>
    </source>
</evidence>
<feature type="domain" description="Xaa-Pro dipeptidyl-peptidase-like" evidence="2">
    <location>
        <begin position="157"/>
        <end position="367"/>
    </location>
</feature>
<dbReference type="PANTHER" id="PTHR22946:SF12">
    <property type="entry name" value="CONIDIAL PIGMENT BIOSYNTHESIS PROTEIN AYG1 (AFU_ORTHOLOGUE AFUA_2G17550)"/>
    <property type="match status" value="1"/>
</dbReference>
<dbReference type="Gene3D" id="3.40.50.1820">
    <property type="entry name" value="alpha/beta hydrolase"/>
    <property type="match status" value="1"/>
</dbReference>
<protein>
    <submittedName>
        <fullName evidence="3">Dipeptidyl aminopeptidase</fullName>
    </submittedName>
</protein>
<keyword evidence="3" id="KW-0378">Hydrolase</keyword>
<evidence type="ECO:0000313" key="3">
    <source>
        <dbReference type="EMBL" id="ALG08414.1"/>
    </source>
</evidence>
<dbReference type="KEGG" id="kphy:AOZ06_17175"/>
<evidence type="ECO:0000313" key="4">
    <source>
        <dbReference type="Proteomes" id="UP000063699"/>
    </source>
</evidence>
<keyword evidence="3" id="KW-0031">Aminopeptidase</keyword>
<dbReference type="InterPro" id="IPR050261">
    <property type="entry name" value="FrsA_esterase"/>
</dbReference>
<dbReference type="PANTHER" id="PTHR22946">
    <property type="entry name" value="DIENELACTONE HYDROLASE DOMAIN-CONTAINING PROTEIN-RELATED"/>
    <property type="match status" value="1"/>
</dbReference>
<dbReference type="OrthoDB" id="9765647at2"/>
<keyword evidence="4" id="KW-1185">Reference proteome</keyword>
<dbReference type="SUPFAM" id="SSF53474">
    <property type="entry name" value="alpha/beta-Hydrolases"/>
    <property type="match status" value="1"/>
</dbReference>
<keyword evidence="3" id="KW-0645">Protease</keyword>
<proteinExistence type="inferred from homology"/>
<sequence>MRRLFFEHDETFWFETLRSFSHIAYGGADFGEVVETAIAITGGDYDSWYRAWLATADRVAAEAGRSLAGGHRVSARKGLMRASNYYRSAEFFLHGNPSDPRITTTYDRAVDCWHRALELFDAPAEPVRIPYQDTTLAGYFYQVDDSGAARPTVIVNNGFDGTAEETYFMGGAAALERGYNVLTFDGPGQGEAIHRQGLRFRPDWEAVVSPVVDFATRLPQVDAERIALYGISLSGMLAPRAAAFEPRIKALVAFDGVYDSAQNYIGEFGGDRAQAVAVLTAESAPEVDAAIAAAVEQSPSLRWLTSHGQWVMGAATPREFLATFCDYALIDGVAGKIGCPTLVCAAENDGFFAGQPEALYEHLDCPKQFARFTSADGSDEHCQAGVMVLAGCRVYDWLDEVFS</sequence>
<dbReference type="Pfam" id="PF02129">
    <property type="entry name" value="Peptidase_S15"/>
    <property type="match status" value="1"/>
</dbReference>
<organism evidence="3 4">
    <name type="scientific">Kibdelosporangium phytohabitans</name>
    <dbReference type="NCBI Taxonomy" id="860235"/>
    <lineage>
        <taxon>Bacteria</taxon>
        <taxon>Bacillati</taxon>
        <taxon>Actinomycetota</taxon>
        <taxon>Actinomycetes</taxon>
        <taxon>Pseudonocardiales</taxon>
        <taxon>Pseudonocardiaceae</taxon>
        <taxon>Kibdelosporangium</taxon>
    </lineage>
</organism>
<dbReference type="RefSeq" id="WP_054290321.1">
    <property type="nucleotide sequence ID" value="NZ_CP012752.1"/>
</dbReference>
<dbReference type="GO" id="GO:0004177">
    <property type="term" value="F:aminopeptidase activity"/>
    <property type="evidence" value="ECO:0007669"/>
    <property type="project" value="UniProtKB-KW"/>
</dbReference>